<sequence length="61" mass="6628">MHRKEHSGQTFEEEPHGAVRWSQNSVARQLEEASDIGEFGGAEGEQPFGANGFNPSLDEAA</sequence>
<organism evidence="2 3">
    <name type="scientific">Dissostichus eleginoides</name>
    <name type="common">Patagonian toothfish</name>
    <name type="synonym">Dissostichus amissus</name>
    <dbReference type="NCBI Taxonomy" id="100907"/>
    <lineage>
        <taxon>Eukaryota</taxon>
        <taxon>Metazoa</taxon>
        <taxon>Chordata</taxon>
        <taxon>Craniata</taxon>
        <taxon>Vertebrata</taxon>
        <taxon>Euteleostomi</taxon>
        <taxon>Actinopterygii</taxon>
        <taxon>Neopterygii</taxon>
        <taxon>Teleostei</taxon>
        <taxon>Neoteleostei</taxon>
        <taxon>Acanthomorphata</taxon>
        <taxon>Eupercaria</taxon>
        <taxon>Perciformes</taxon>
        <taxon>Notothenioidei</taxon>
        <taxon>Nototheniidae</taxon>
        <taxon>Dissostichus</taxon>
    </lineage>
</organism>
<feature type="non-terminal residue" evidence="2">
    <location>
        <position position="61"/>
    </location>
</feature>
<reference evidence="2" key="1">
    <citation type="submission" date="2023-04" db="EMBL/GenBank/DDBJ databases">
        <title>Chromosome-level genome of Chaenocephalus aceratus.</title>
        <authorList>
            <person name="Park H."/>
        </authorList>
    </citation>
    <scope>NUCLEOTIDE SEQUENCE</scope>
    <source>
        <strain evidence="2">DE</strain>
        <tissue evidence="2">Muscle</tissue>
    </source>
</reference>
<comment type="caution">
    <text evidence="2">The sequence shown here is derived from an EMBL/GenBank/DDBJ whole genome shotgun (WGS) entry which is preliminary data.</text>
</comment>
<dbReference type="EMBL" id="JASDAP010000334">
    <property type="protein sequence ID" value="KAK1875056.1"/>
    <property type="molecule type" value="Genomic_DNA"/>
</dbReference>
<accession>A0AAD9B1N0</accession>
<feature type="region of interest" description="Disordered" evidence="1">
    <location>
        <begin position="1"/>
        <end position="61"/>
    </location>
</feature>
<protein>
    <submittedName>
        <fullName evidence="2">Rab interactor-like protein</fullName>
    </submittedName>
</protein>
<keyword evidence="3" id="KW-1185">Reference proteome</keyword>
<dbReference type="Proteomes" id="UP001228049">
    <property type="component" value="Unassembled WGS sequence"/>
</dbReference>
<evidence type="ECO:0000256" key="1">
    <source>
        <dbReference type="SAM" id="MobiDB-lite"/>
    </source>
</evidence>
<gene>
    <name evidence="2" type="ORF">KUDE01_000009</name>
</gene>
<proteinExistence type="predicted"/>
<evidence type="ECO:0000313" key="3">
    <source>
        <dbReference type="Proteomes" id="UP001228049"/>
    </source>
</evidence>
<evidence type="ECO:0000313" key="2">
    <source>
        <dbReference type="EMBL" id="KAK1875056.1"/>
    </source>
</evidence>
<dbReference type="AlphaFoldDB" id="A0AAD9B1N0"/>
<name>A0AAD9B1N0_DISEL</name>